<evidence type="ECO:0000313" key="2">
    <source>
        <dbReference type="Proteomes" id="UP000326344"/>
    </source>
</evidence>
<dbReference type="RefSeq" id="WP_150879103.1">
    <property type="nucleotide sequence ID" value="NZ_VTWS01000005.1"/>
</dbReference>
<reference evidence="1 2" key="1">
    <citation type="submission" date="2019-09" db="EMBL/GenBank/DDBJ databases">
        <title>Genome Sequence of Larkinella sp MA1.</title>
        <authorList>
            <person name="Srinivasan S."/>
        </authorList>
    </citation>
    <scope>NUCLEOTIDE SEQUENCE [LARGE SCALE GENOMIC DNA]</scope>
    <source>
        <strain evidence="1 2">MA1</strain>
    </source>
</reference>
<keyword evidence="2" id="KW-1185">Reference proteome</keyword>
<accession>A0A5N1JD65</accession>
<name>A0A5N1JD65_9BACT</name>
<protein>
    <submittedName>
        <fullName evidence="1">Helix-turn-helix domain-containing protein</fullName>
    </submittedName>
</protein>
<dbReference type="AlphaFoldDB" id="A0A5N1JD65"/>
<comment type="caution">
    <text evidence="1">The sequence shown here is derived from an EMBL/GenBank/DDBJ whole genome shotgun (WGS) entry which is preliminary data.</text>
</comment>
<proteinExistence type="predicted"/>
<dbReference type="Proteomes" id="UP000326344">
    <property type="component" value="Unassembled WGS sequence"/>
</dbReference>
<evidence type="ECO:0000313" key="1">
    <source>
        <dbReference type="EMBL" id="KAA9349744.1"/>
    </source>
</evidence>
<dbReference type="EMBL" id="VTWS01000005">
    <property type="protein sequence ID" value="KAA9349744.1"/>
    <property type="molecule type" value="Genomic_DNA"/>
</dbReference>
<gene>
    <name evidence="1" type="ORF">F0P93_20035</name>
</gene>
<sequence>MENQSQRGTPTKYKPEYAAIARQYCLMGATDIDLGKQFGVSEKTINNWKKQYPDFLQSVKEGKLIADMNVAEAFYKRCIGFEHHEVTREGNAPFNPSTGGYDKALLSVTKVVTKYIPPDAGAALNWLKNRQPEHWRDKVHIDLAAEIDLTMNLGDSEG</sequence>
<organism evidence="1 2">
    <name type="scientific">Larkinella humicola</name>
    <dbReference type="NCBI Taxonomy" id="2607654"/>
    <lineage>
        <taxon>Bacteria</taxon>
        <taxon>Pseudomonadati</taxon>
        <taxon>Bacteroidota</taxon>
        <taxon>Cytophagia</taxon>
        <taxon>Cytophagales</taxon>
        <taxon>Spirosomataceae</taxon>
        <taxon>Larkinella</taxon>
    </lineage>
</organism>